<comment type="caution">
    <text evidence="7">The sequence shown here is derived from an EMBL/GenBank/DDBJ whole genome shotgun (WGS) entry which is preliminary data.</text>
</comment>
<comment type="caution">
    <text evidence="5">Lacks conserved residue(s) required for the propagation of feature annotation.</text>
</comment>
<evidence type="ECO:0000259" key="6">
    <source>
        <dbReference type="PROSITE" id="PS50067"/>
    </source>
</evidence>
<evidence type="ECO:0000256" key="1">
    <source>
        <dbReference type="ARBA" id="ARBA00022701"/>
    </source>
</evidence>
<dbReference type="GO" id="GO:0007018">
    <property type="term" value="P:microtubule-based movement"/>
    <property type="evidence" value="ECO:0007669"/>
    <property type="project" value="InterPro"/>
</dbReference>
<dbReference type="STRING" id="3750.A0A498JHN9"/>
<name>A0A498JHN9_MALDO</name>
<evidence type="ECO:0000313" key="7">
    <source>
        <dbReference type="EMBL" id="RXH95080.1"/>
    </source>
</evidence>
<dbReference type="Gene3D" id="3.40.850.10">
    <property type="entry name" value="Kinesin motor domain"/>
    <property type="match status" value="1"/>
</dbReference>
<keyword evidence="8" id="KW-1185">Reference proteome</keyword>
<protein>
    <recommendedName>
        <fullName evidence="6">Kinesin motor domain-containing protein</fullName>
    </recommendedName>
</protein>
<gene>
    <name evidence="7" type="ORF">DVH24_024764</name>
</gene>
<dbReference type="InterPro" id="IPR027417">
    <property type="entry name" value="P-loop_NTPase"/>
</dbReference>
<dbReference type="EMBL" id="RDQH01000333">
    <property type="protein sequence ID" value="RXH95080.1"/>
    <property type="molecule type" value="Genomic_DNA"/>
</dbReference>
<proteinExistence type="inferred from homology"/>
<keyword evidence="2" id="KW-0547">Nucleotide-binding</keyword>
<dbReference type="SMART" id="SM00129">
    <property type="entry name" value="KISc"/>
    <property type="match status" value="1"/>
</dbReference>
<feature type="domain" description="Kinesin motor" evidence="6">
    <location>
        <begin position="1"/>
        <end position="168"/>
    </location>
</feature>
<evidence type="ECO:0000256" key="3">
    <source>
        <dbReference type="ARBA" id="ARBA00022840"/>
    </source>
</evidence>
<keyword evidence="1" id="KW-0493">Microtubule</keyword>
<dbReference type="SUPFAM" id="SSF52540">
    <property type="entry name" value="P-loop containing nucleoside triphosphate hydrolases"/>
    <property type="match status" value="1"/>
</dbReference>
<dbReference type="PRINTS" id="PR00380">
    <property type="entry name" value="KINESINHEAVY"/>
</dbReference>
<dbReference type="PANTHER" id="PTHR47972:SF45">
    <property type="entry name" value="PROTEIN CLARET SEGREGATIONAL"/>
    <property type="match status" value="1"/>
</dbReference>
<dbReference type="InterPro" id="IPR027640">
    <property type="entry name" value="Kinesin-like_fam"/>
</dbReference>
<organism evidence="7 8">
    <name type="scientific">Malus domestica</name>
    <name type="common">Apple</name>
    <name type="synonym">Pyrus malus</name>
    <dbReference type="NCBI Taxonomy" id="3750"/>
    <lineage>
        <taxon>Eukaryota</taxon>
        <taxon>Viridiplantae</taxon>
        <taxon>Streptophyta</taxon>
        <taxon>Embryophyta</taxon>
        <taxon>Tracheophyta</taxon>
        <taxon>Spermatophyta</taxon>
        <taxon>Magnoliopsida</taxon>
        <taxon>eudicotyledons</taxon>
        <taxon>Gunneridae</taxon>
        <taxon>Pentapetalae</taxon>
        <taxon>rosids</taxon>
        <taxon>fabids</taxon>
        <taxon>Rosales</taxon>
        <taxon>Rosaceae</taxon>
        <taxon>Amygdaloideae</taxon>
        <taxon>Maleae</taxon>
        <taxon>Malus</taxon>
    </lineage>
</organism>
<dbReference type="PROSITE" id="PS50067">
    <property type="entry name" value="KINESIN_MOTOR_2"/>
    <property type="match status" value="1"/>
</dbReference>
<dbReference type="InterPro" id="IPR001752">
    <property type="entry name" value="Kinesin_motor_dom"/>
</dbReference>
<keyword evidence="3" id="KW-0067">ATP-binding</keyword>
<evidence type="ECO:0000256" key="2">
    <source>
        <dbReference type="ARBA" id="ARBA00022741"/>
    </source>
</evidence>
<dbReference type="GO" id="GO:0008017">
    <property type="term" value="F:microtubule binding"/>
    <property type="evidence" value="ECO:0007669"/>
    <property type="project" value="InterPro"/>
</dbReference>
<dbReference type="GO" id="GO:0005524">
    <property type="term" value="F:ATP binding"/>
    <property type="evidence" value="ECO:0007669"/>
    <property type="project" value="UniProtKB-KW"/>
</dbReference>
<accession>A0A498JHN9</accession>
<dbReference type="InterPro" id="IPR036961">
    <property type="entry name" value="Kinesin_motor_dom_sf"/>
</dbReference>
<comment type="similarity">
    <text evidence="5">Belongs to the TRAFAC class myosin-kinesin ATPase superfamily. Kinesin family.</text>
</comment>
<evidence type="ECO:0000256" key="5">
    <source>
        <dbReference type="PROSITE-ProRule" id="PRU00283"/>
    </source>
</evidence>
<dbReference type="PANTHER" id="PTHR47972">
    <property type="entry name" value="KINESIN-LIKE PROTEIN KLP-3"/>
    <property type="match status" value="1"/>
</dbReference>
<dbReference type="Proteomes" id="UP000290289">
    <property type="component" value="Chromosome 7"/>
</dbReference>
<keyword evidence="4" id="KW-0505">Motor protein</keyword>
<dbReference type="GO" id="GO:0005874">
    <property type="term" value="C:microtubule"/>
    <property type="evidence" value="ECO:0007669"/>
    <property type="project" value="UniProtKB-KW"/>
</dbReference>
<sequence>MVCVLVPHDWDGEKEIMDQRVRHFEDLKRLTESFTLVAQRVKSLKKREYTLKHNLGALNEKLKMTLTQLEEQKRIVFEGENFRKKFHNTFMSPYIGGKQKQEVNEVLNLIDLAGSERLSRTGATGERLKETQTINKSLLSLSCMMSALVNKEDHVPFRNSMLTYLLQV</sequence>
<dbReference type="GO" id="GO:0003777">
    <property type="term" value="F:microtubule motor activity"/>
    <property type="evidence" value="ECO:0007669"/>
    <property type="project" value="InterPro"/>
</dbReference>
<evidence type="ECO:0000313" key="8">
    <source>
        <dbReference type="Proteomes" id="UP000290289"/>
    </source>
</evidence>
<dbReference type="AlphaFoldDB" id="A0A498JHN9"/>
<reference evidence="7 8" key="1">
    <citation type="submission" date="2018-10" db="EMBL/GenBank/DDBJ databases">
        <title>A high-quality apple genome assembly.</title>
        <authorList>
            <person name="Hu J."/>
        </authorList>
    </citation>
    <scope>NUCLEOTIDE SEQUENCE [LARGE SCALE GENOMIC DNA]</scope>
    <source>
        <strain evidence="8">cv. HFTH1</strain>
        <tissue evidence="7">Young leaf</tissue>
    </source>
</reference>
<evidence type="ECO:0000256" key="4">
    <source>
        <dbReference type="ARBA" id="ARBA00023175"/>
    </source>
</evidence>
<dbReference type="Pfam" id="PF00225">
    <property type="entry name" value="Kinesin"/>
    <property type="match status" value="1"/>
</dbReference>